<dbReference type="AlphaFoldDB" id="A8ZL91"/>
<keyword evidence="2" id="KW-1185">Reference proteome</keyword>
<dbReference type="Gene3D" id="1.10.10.60">
    <property type="entry name" value="Homeodomain-like"/>
    <property type="match status" value="1"/>
</dbReference>
<dbReference type="Proteomes" id="UP000000268">
    <property type="component" value="Plasmid pREB2"/>
</dbReference>
<proteinExistence type="predicted"/>
<dbReference type="EMBL" id="CP000839">
    <property type="protein sequence ID" value="ABW31918.1"/>
    <property type="molecule type" value="Genomic_DNA"/>
</dbReference>
<reference evidence="1 2" key="1">
    <citation type="journal article" date="2008" name="Proc. Natl. Acad. Sci. U.S.A.">
        <title>Niche adaptation and genome expansion in the chlorophyll d-producing cyanobacterium Acaryochloris marina.</title>
        <authorList>
            <person name="Swingley W.D."/>
            <person name="Chen M."/>
            <person name="Cheung P.C."/>
            <person name="Conrad A.L."/>
            <person name="Dejesa L.C."/>
            <person name="Hao J."/>
            <person name="Honchak B.M."/>
            <person name="Karbach L.E."/>
            <person name="Kurdoglu A."/>
            <person name="Lahiri S."/>
            <person name="Mastrian S.D."/>
            <person name="Miyashita H."/>
            <person name="Page L."/>
            <person name="Ramakrishna P."/>
            <person name="Satoh S."/>
            <person name="Sattley W.M."/>
            <person name="Shimada Y."/>
            <person name="Taylor H.L."/>
            <person name="Tomo T."/>
            <person name="Tsuchiya T."/>
            <person name="Wang Z.T."/>
            <person name="Raymond J."/>
            <person name="Mimuro M."/>
            <person name="Blankenship R.E."/>
            <person name="Touchman J.W."/>
        </authorList>
    </citation>
    <scope>NUCLEOTIDE SEQUENCE [LARGE SCALE GENOMIC DNA]</scope>
    <source>
        <strain evidence="2">MBIC 11017</strain>
        <plasmid evidence="2">Plasmid pREB2</plasmid>
    </source>
</reference>
<dbReference type="KEGG" id="amr:AM1_B0198"/>
<keyword evidence="1" id="KW-0614">Plasmid</keyword>
<evidence type="ECO:0000313" key="1">
    <source>
        <dbReference type="EMBL" id="ABW31918.1"/>
    </source>
</evidence>
<protein>
    <recommendedName>
        <fullName evidence="3">Resolvase HTH domain-containing protein</fullName>
    </recommendedName>
</protein>
<evidence type="ECO:0008006" key="3">
    <source>
        <dbReference type="Google" id="ProtNLM"/>
    </source>
</evidence>
<organism evidence="1 2">
    <name type="scientific">Acaryochloris marina (strain MBIC 11017)</name>
    <dbReference type="NCBI Taxonomy" id="329726"/>
    <lineage>
        <taxon>Bacteria</taxon>
        <taxon>Bacillati</taxon>
        <taxon>Cyanobacteriota</taxon>
        <taxon>Cyanophyceae</taxon>
        <taxon>Acaryochloridales</taxon>
        <taxon>Acaryochloridaceae</taxon>
        <taxon>Acaryochloris</taxon>
    </lineage>
</organism>
<sequence length="55" mass="6339">MKKNRPPSKYAPKLPSTEKLRELRESGMTYKAIAEQYGASAQAVRKRLLHNPERI</sequence>
<dbReference type="HOGENOM" id="CLU_3021205_0_0_3"/>
<gene>
    <name evidence="1" type="ordered locus">AM1_B0198</name>
</gene>
<geneLocation type="plasmid" evidence="1 2">
    <name>pREB2</name>
</geneLocation>
<name>A8ZL91_ACAM1</name>
<accession>A8ZL91</accession>
<evidence type="ECO:0000313" key="2">
    <source>
        <dbReference type="Proteomes" id="UP000000268"/>
    </source>
</evidence>